<sequence length="113" mass="13089">MNPEQFLLETQSLFPPLLSVSQQAAAVPANAHLLYEVYERFKHSLRQYLLVRRIRGLRARKHFLRVARIFSGQQLLVDSLSRRKQSHHSSNSAIRLALSCTKYPLYEVVILDS</sequence>
<organism evidence="1 2">
    <name type="scientific">Rhizoclosmatium globosum</name>
    <dbReference type="NCBI Taxonomy" id="329046"/>
    <lineage>
        <taxon>Eukaryota</taxon>
        <taxon>Fungi</taxon>
        <taxon>Fungi incertae sedis</taxon>
        <taxon>Chytridiomycota</taxon>
        <taxon>Chytridiomycota incertae sedis</taxon>
        <taxon>Chytridiomycetes</taxon>
        <taxon>Chytridiales</taxon>
        <taxon>Chytriomycetaceae</taxon>
        <taxon>Rhizoclosmatium</taxon>
    </lineage>
</organism>
<gene>
    <name evidence="1" type="ORF">BCR33DRAFT_711200</name>
</gene>
<proteinExistence type="predicted"/>
<protein>
    <submittedName>
        <fullName evidence="1">Uncharacterized protein</fullName>
    </submittedName>
</protein>
<comment type="caution">
    <text evidence="1">The sequence shown here is derived from an EMBL/GenBank/DDBJ whole genome shotgun (WGS) entry which is preliminary data.</text>
</comment>
<name>A0A1Y2D3K0_9FUNG</name>
<evidence type="ECO:0000313" key="2">
    <source>
        <dbReference type="Proteomes" id="UP000193642"/>
    </source>
</evidence>
<dbReference type="AlphaFoldDB" id="A0A1Y2D3K0"/>
<accession>A0A1Y2D3K0</accession>
<evidence type="ECO:0000313" key="1">
    <source>
        <dbReference type="EMBL" id="ORY53861.1"/>
    </source>
</evidence>
<dbReference type="Proteomes" id="UP000193642">
    <property type="component" value="Unassembled WGS sequence"/>
</dbReference>
<keyword evidence="2" id="KW-1185">Reference proteome</keyword>
<dbReference type="EMBL" id="MCGO01000001">
    <property type="protein sequence ID" value="ORY53861.1"/>
    <property type="molecule type" value="Genomic_DNA"/>
</dbReference>
<reference evidence="1 2" key="1">
    <citation type="submission" date="2016-07" db="EMBL/GenBank/DDBJ databases">
        <title>Pervasive Adenine N6-methylation of Active Genes in Fungi.</title>
        <authorList>
            <consortium name="DOE Joint Genome Institute"/>
            <person name="Mondo S.J."/>
            <person name="Dannebaum R.O."/>
            <person name="Kuo R.C."/>
            <person name="Labutti K."/>
            <person name="Haridas S."/>
            <person name="Kuo A."/>
            <person name="Salamov A."/>
            <person name="Ahrendt S.R."/>
            <person name="Lipzen A."/>
            <person name="Sullivan W."/>
            <person name="Andreopoulos W.B."/>
            <person name="Clum A."/>
            <person name="Lindquist E."/>
            <person name="Daum C."/>
            <person name="Ramamoorthy G.K."/>
            <person name="Gryganskyi A."/>
            <person name="Culley D."/>
            <person name="Magnuson J.K."/>
            <person name="James T.Y."/>
            <person name="O'Malley M.A."/>
            <person name="Stajich J.E."/>
            <person name="Spatafora J.W."/>
            <person name="Visel A."/>
            <person name="Grigoriev I.V."/>
        </authorList>
    </citation>
    <scope>NUCLEOTIDE SEQUENCE [LARGE SCALE GENOMIC DNA]</scope>
    <source>
        <strain evidence="1 2">JEL800</strain>
    </source>
</reference>